<evidence type="ECO:0000313" key="2">
    <source>
        <dbReference type="Proteomes" id="UP000215902"/>
    </source>
</evidence>
<reference evidence="1 2" key="1">
    <citation type="submission" date="2017-06" db="EMBL/GenBank/DDBJ databases">
        <title>A platform for efficient transgenesis in Macrostomum lignano, a flatworm model organism for stem cell research.</title>
        <authorList>
            <person name="Berezikov E."/>
        </authorList>
    </citation>
    <scope>NUCLEOTIDE SEQUENCE [LARGE SCALE GENOMIC DNA]</scope>
    <source>
        <strain evidence="1">DV1</strain>
        <tissue evidence="1">Whole organism</tissue>
    </source>
</reference>
<gene>
    <name evidence="1" type="ORF">BOX15_Mlig013773g3</name>
</gene>
<comment type="caution">
    <text evidence="1">The sequence shown here is derived from an EMBL/GenBank/DDBJ whole genome shotgun (WGS) entry which is preliminary data.</text>
</comment>
<proteinExistence type="predicted"/>
<organism evidence="1 2">
    <name type="scientific">Macrostomum lignano</name>
    <dbReference type="NCBI Taxonomy" id="282301"/>
    <lineage>
        <taxon>Eukaryota</taxon>
        <taxon>Metazoa</taxon>
        <taxon>Spiralia</taxon>
        <taxon>Lophotrochozoa</taxon>
        <taxon>Platyhelminthes</taxon>
        <taxon>Rhabditophora</taxon>
        <taxon>Macrostomorpha</taxon>
        <taxon>Macrostomida</taxon>
        <taxon>Macrostomidae</taxon>
        <taxon>Macrostomum</taxon>
    </lineage>
</organism>
<protein>
    <submittedName>
        <fullName evidence="1">Uncharacterized protein</fullName>
    </submittedName>
</protein>
<sequence length="492" mass="54025">MESHRPELKTVAHSAPVKLLLLCNEAMRKRCQCLAGLLQSAACHDRRLLTVQLKCVTFAETDNGDGAFSMSAKTYLQLESTDVVLCMLRVGRVQVATWRQLVDMLAARQARFRDVKNDSNQHPVMLLQCCGAAYAVDEVSEKAAPDTDPSSVDWRLRSWLAGHANCQPDDLASVSVDNSSAGKALRHRLFGRRYRIQVEFADYACAASSMPRRHSLYRLTSGRAAADGGCSPQAVVKRCLSLDDQLDSSALDESGYCCFNSTNNEDKLAVEHKQQLFHLDFIKPAGAAATLVIAATRSCSVEAELCLNNLNSRGHRALFIDAFAASLQNKGLQPQPPQPQQRRMSTLRLLLSGRRRNDPVVQLADTLAQLTPQSASGVVLLLFCRRHRSRLLAELLRCAAQPESKLTALPQAVFVAIVGPVTEVESQQLRQLGNCNDLLRCQLDVICCPEGLAGQRVLSCLVPGLTAMLRQLEVAAAAAHRPCKFRADRKMP</sequence>
<dbReference type="AlphaFoldDB" id="A0A267E1S5"/>
<evidence type="ECO:0000313" key="1">
    <source>
        <dbReference type="EMBL" id="PAA55386.1"/>
    </source>
</evidence>
<dbReference type="EMBL" id="NIVC01002762">
    <property type="protein sequence ID" value="PAA55386.1"/>
    <property type="molecule type" value="Genomic_DNA"/>
</dbReference>
<dbReference type="Proteomes" id="UP000215902">
    <property type="component" value="Unassembled WGS sequence"/>
</dbReference>
<accession>A0A267E1S5</accession>
<name>A0A267E1S5_9PLAT</name>
<keyword evidence="2" id="KW-1185">Reference proteome</keyword>